<sequence length="83" mass="9119">MSTRMRPTVTLLVTGPSRGPCDPRGRRAHQARPATLPFTVAGSEQRARRGDSAPVRAGLRRVRVGLRMRVLMACSVLYRCSVS</sequence>
<dbReference type="AlphaFoldDB" id="A0A4S5EQ32"/>
<proteinExistence type="predicted"/>
<comment type="caution">
    <text evidence="2">The sequence shown here is derived from an EMBL/GenBank/DDBJ whole genome shotgun (WGS) entry which is preliminary data.</text>
</comment>
<evidence type="ECO:0000313" key="3">
    <source>
        <dbReference type="Proteomes" id="UP000305282"/>
    </source>
</evidence>
<gene>
    <name evidence="2" type="ORF">E7Y31_11155</name>
</gene>
<protein>
    <submittedName>
        <fullName evidence="2">Uncharacterized protein</fullName>
    </submittedName>
</protein>
<dbReference type="RefSeq" id="WP_136448099.1">
    <property type="nucleotide sequence ID" value="NZ_SSXH01000233.1"/>
</dbReference>
<evidence type="ECO:0000256" key="1">
    <source>
        <dbReference type="SAM" id="MobiDB-lite"/>
    </source>
</evidence>
<evidence type="ECO:0000313" key="2">
    <source>
        <dbReference type="EMBL" id="THJ74488.1"/>
    </source>
</evidence>
<feature type="region of interest" description="Disordered" evidence="1">
    <location>
        <begin position="1"/>
        <end position="33"/>
    </location>
</feature>
<reference evidence="2 3" key="1">
    <citation type="submission" date="2019-04" db="EMBL/GenBank/DDBJ databases">
        <title>Draft genome sequences for three unisolated Alnus-infective Frankia Sp+ strains, AgTrS, AiOr and AvVan, the first sequenced Frankia strains able to sporulate in-planta.</title>
        <authorList>
            <person name="Bethencourt L."/>
            <person name="Vautrin F."/>
            <person name="Taib N."/>
            <person name="Dubost A."/>
            <person name="Castro-Garcia L."/>
            <person name="Imbaud O."/>
            <person name="Abrouk D."/>
            <person name="Fournier P."/>
            <person name="Briolay J."/>
            <person name="Nguyen A."/>
            <person name="Normand P."/>
            <person name="Fernandez M.P."/>
            <person name="Brochier-Armanet C."/>
            <person name="Herrera-Belaroussi A."/>
        </authorList>
    </citation>
    <scope>NUCLEOTIDE SEQUENCE [LARGE SCALE GENOMIC DNA]</scope>
    <source>
        <strain evidence="2 3">AvVan</strain>
    </source>
</reference>
<accession>A0A4S5EQ32</accession>
<organism evidence="2 3">
    <name type="scientific">Candidatus Frankia alpina</name>
    <dbReference type="NCBI Taxonomy" id="2699483"/>
    <lineage>
        <taxon>Bacteria</taxon>
        <taxon>Bacillati</taxon>
        <taxon>Actinomycetota</taxon>
        <taxon>Actinomycetes</taxon>
        <taxon>Frankiales</taxon>
        <taxon>Frankiaceae</taxon>
        <taxon>Frankia</taxon>
    </lineage>
</organism>
<name>A0A4S5EQ32_9ACTN</name>
<dbReference type="EMBL" id="SSXH01000233">
    <property type="protein sequence ID" value="THJ74488.1"/>
    <property type="molecule type" value="Genomic_DNA"/>
</dbReference>
<keyword evidence="3" id="KW-1185">Reference proteome</keyword>
<dbReference type="Proteomes" id="UP000305282">
    <property type="component" value="Unassembled WGS sequence"/>
</dbReference>